<dbReference type="EMBL" id="AVOT02050176">
    <property type="protein sequence ID" value="MBW0545278.1"/>
    <property type="molecule type" value="Genomic_DNA"/>
</dbReference>
<proteinExistence type="predicted"/>
<feature type="region of interest" description="Disordered" evidence="1">
    <location>
        <begin position="1"/>
        <end position="30"/>
    </location>
</feature>
<evidence type="ECO:0000313" key="3">
    <source>
        <dbReference type="Proteomes" id="UP000765509"/>
    </source>
</evidence>
<dbReference type="Proteomes" id="UP000765509">
    <property type="component" value="Unassembled WGS sequence"/>
</dbReference>
<sequence>MSKTTFKGLGEVGEEEEENSMEEEESNGTEFITAPLGAYEVTGGKTIAKSNHPVCHQSDPSLWAIMQEVNKIMANY</sequence>
<accession>A0A9Q3FWN5</accession>
<comment type="caution">
    <text evidence="2">The sequence shown here is derived from an EMBL/GenBank/DDBJ whole genome shotgun (WGS) entry which is preliminary data.</text>
</comment>
<evidence type="ECO:0000256" key="1">
    <source>
        <dbReference type="SAM" id="MobiDB-lite"/>
    </source>
</evidence>
<dbReference type="AlphaFoldDB" id="A0A9Q3FWN5"/>
<keyword evidence="3" id="KW-1185">Reference proteome</keyword>
<evidence type="ECO:0000313" key="2">
    <source>
        <dbReference type="EMBL" id="MBW0545278.1"/>
    </source>
</evidence>
<organism evidence="2 3">
    <name type="scientific">Austropuccinia psidii MF-1</name>
    <dbReference type="NCBI Taxonomy" id="1389203"/>
    <lineage>
        <taxon>Eukaryota</taxon>
        <taxon>Fungi</taxon>
        <taxon>Dikarya</taxon>
        <taxon>Basidiomycota</taxon>
        <taxon>Pucciniomycotina</taxon>
        <taxon>Pucciniomycetes</taxon>
        <taxon>Pucciniales</taxon>
        <taxon>Sphaerophragmiaceae</taxon>
        <taxon>Austropuccinia</taxon>
    </lineage>
</organism>
<gene>
    <name evidence="2" type="ORF">O181_084993</name>
</gene>
<name>A0A9Q3FWN5_9BASI</name>
<reference evidence="2" key="1">
    <citation type="submission" date="2021-03" db="EMBL/GenBank/DDBJ databases">
        <title>Draft genome sequence of rust myrtle Austropuccinia psidii MF-1, a brazilian biotype.</title>
        <authorList>
            <person name="Quecine M.C."/>
            <person name="Pachon D.M.R."/>
            <person name="Bonatelli M.L."/>
            <person name="Correr F.H."/>
            <person name="Franceschini L.M."/>
            <person name="Leite T.F."/>
            <person name="Margarido G.R.A."/>
            <person name="Almeida C.A."/>
            <person name="Ferrarezi J.A."/>
            <person name="Labate C.A."/>
        </authorList>
    </citation>
    <scope>NUCLEOTIDE SEQUENCE</scope>
    <source>
        <strain evidence="2">MF-1</strain>
    </source>
</reference>
<feature type="compositionally biased region" description="Acidic residues" evidence="1">
    <location>
        <begin position="12"/>
        <end position="27"/>
    </location>
</feature>
<protein>
    <submittedName>
        <fullName evidence="2">Uncharacterized protein</fullName>
    </submittedName>
</protein>